<sequence>MTEADKLRDYIAQKQGQIDRLLATYGQGVRPSWVSEELSILYHYQDDAIQTLKQLEANNATDHSSN</sequence>
<reference evidence="1" key="1">
    <citation type="submission" date="2020-04" db="EMBL/GenBank/DDBJ databases">
        <authorList>
            <person name="Chiriac C."/>
            <person name="Salcher M."/>
            <person name="Ghai R."/>
            <person name="Kavagutti S V."/>
        </authorList>
    </citation>
    <scope>NUCLEOTIDE SEQUENCE</scope>
</reference>
<accession>A0A6J5P6S6</accession>
<protein>
    <submittedName>
        <fullName evidence="1">Uncharacterized protein</fullName>
    </submittedName>
</protein>
<evidence type="ECO:0000313" key="1">
    <source>
        <dbReference type="EMBL" id="CAB4166782.1"/>
    </source>
</evidence>
<organism evidence="1">
    <name type="scientific">uncultured Caudovirales phage</name>
    <dbReference type="NCBI Taxonomy" id="2100421"/>
    <lineage>
        <taxon>Viruses</taxon>
        <taxon>Duplodnaviria</taxon>
        <taxon>Heunggongvirae</taxon>
        <taxon>Uroviricota</taxon>
        <taxon>Caudoviricetes</taxon>
        <taxon>Peduoviridae</taxon>
        <taxon>Maltschvirus</taxon>
        <taxon>Maltschvirus maltsch</taxon>
    </lineage>
</organism>
<name>A0A6J5P6S6_9CAUD</name>
<proteinExistence type="predicted"/>
<gene>
    <name evidence="1" type="ORF">UFOVP845_53</name>
</gene>
<dbReference type="EMBL" id="LR796781">
    <property type="protein sequence ID" value="CAB4166782.1"/>
    <property type="molecule type" value="Genomic_DNA"/>
</dbReference>